<gene>
    <name evidence="1" type="ORF">NCTC12965_01808</name>
</gene>
<sequence length="159" mass="17112">MCLSGQTLLQLCGLLTIAERAKLHAVDGAVGGDLTRNAELLAQLLLPALRTLGITQGTYLNDIATAGTGCSCGGRNRAAVGALMTGWVLTLPIRLGLTAAAHQGNHRYGQWRRQGLRYCRCSSCCRCQSLVRQGGNRCRLLHRCIHTAAGTEIRAWRQA</sequence>
<name>A0A4U9U496_SERFO</name>
<dbReference type="AlphaFoldDB" id="A0A4U9U496"/>
<organism evidence="1">
    <name type="scientific">Serratia fonticola</name>
    <dbReference type="NCBI Taxonomy" id="47917"/>
    <lineage>
        <taxon>Bacteria</taxon>
        <taxon>Pseudomonadati</taxon>
        <taxon>Pseudomonadota</taxon>
        <taxon>Gammaproteobacteria</taxon>
        <taxon>Enterobacterales</taxon>
        <taxon>Yersiniaceae</taxon>
        <taxon>Serratia</taxon>
    </lineage>
</organism>
<evidence type="ECO:0000313" key="1">
    <source>
        <dbReference type="EMBL" id="VTR23581.1"/>
    </source>
</evidence>
<proteinExistence type="predicted"/>
<accession>A0A4U9U496</accession>
<protein>
    <submittedName>
        <fullName evidence="1">Uncharacterized protein</fullName>
    </submittedName>
</protein>
<reference evidence="1" key="1">
    <citation type="submission" date="2019-05" db="EMBL/GenBank/DDBJ databases">
        <authorList>
            <consortium name="Pathogen Informatics"/>
        </authorList>
    </citation>
    <scope>NUCLEOTIDE SEQUENCE [LARGE SCALE GENOMIC DNA]</scope>
    <source>
        <strain evidence="1">NCTC12965</strain>
    </source>
</reference>
<dbReference type="EMBL" id="CABEEZ010000032">
    <property type="protein sequence ID" value="VTR23581.1"/>
    <property type="molecule type" value="Genomic_DNA"/>
</dbReference>